<reference evidence="2" key="1">
    <citation type="submission" date="2016-06" db="EMBL/GenBank/DDBJ databases">
        <title>Parallel loss of symbiosis genes in relatives of nitrogen-fixing non-legume Parasponia.</title>
        <authorList>
            <person name="Van Velzen R."/>
            <person name="Holmer R."/>
            <person name="Bu F."/>
            <person name="Rutten L."/>
            <person name="Van Zeijl A."/>
            <person name="Liu W."/>
            <person name="Santuari L."/>
            <person name="Cao Q."/>
            <person name="Sharma T."/>
            <person name="Shen D."/>
            <person name="Roswanjaya Y."/>
            <person name="Wardhani T."/>
            <person name="Kalhor M.S."/>
            <person name="Jansen J."/>
            <person name="Van den Hoogen J."/>
            <person name="Gungor B."/>
            <person name="Hartog M."/>
            <person name="Hontelez J."/>
            <person name="Verver J."/>
            <person name="Yang W.-C."/>
            <person name="Schijlen E."/>
            <person name="Repin R."/>
            <person name="Schilthuizen M."/>
            <person name="Schranz E."/>
            <person name="Heidstra R."/>
            <person name="Miyata K."/>
            <person name="Fedorova E."/>
            <person name="Kohlen W."/>
            <person name="Bisseling T."/>
            <person name="Smit S."/>
            <person name="Geurts R."/>
        </authorList>
    </citation>
    <scope>NUCLEOTIDE SEQUENCE [LARGE SCALE GENOMIC DNA]</scope>
    <source>
        <strain evidence="2">cv. WU1-14</strain>
    </source>
</reference>
<comment type="caution">
    <text evidence="1">The sequence shown here is derived from an EMBL/GenBank/DDBJ whole genome shotgun (WGS) entry which is preliminary data.</text>
</comment>
<sequence length="74" mass="8242">MKTSKKIAIDTSLVKEPNASLMKEPNMSLVKETDPPLIHVGHRKVELKSKLGVTLLQQHARAILNSRILFPADN</sequence>
<accession>A0A2P5AGM3</accession>
<dbReference type="OrthoDB" id="10582298at2759"/>
<name>A0A2P5AGM3_PARAD</name>
<gene>
    <name evidence="1" type="ORF">PanWU01x14_334370</name>
</gene>
<evidence type="ECO:0000313" key="2">
    <source>
        <dbReference type="Proteomes" id="UP000237105"/>
    </source>
</evidence>
<protein>
    <submittedName>
        <fullName evidence="1">Uncharacterized protein</fullName>
    </submittedName>
</protein>
<evidence type="ECO:0000313" key="1">
    <source>
        <dbReference type="EMBL" id="PON35699.1"/>
    </source>
</evidence>
<dbReference type="EMBL" id="JXTB01000601">
    <property type="protein sequence ID" value="PON35699.1"/>
    <property type="molecule type" value="Genomic_DNA"/>
</dbReference>
<dbReference type="Proteomes" id="UP000237105">
    <property type="component" value="Unassembled WGS sequence"/>
</dbReference>
<dbReference type="AlphaFoldDB" id="A0A2P5AGM3"/>
<proteinExistence type="predicted"/>
<organism evidence="1 2">
    <name type="scientific">Parasponia andersonii</name>
    <name type="common">Sponia andersonii</name>
    <dbReference type="NCBI Taxonomy" id="3476"/>
    <lineage>
        <taxon>Eukaryota</taxon>
        <taxon>Viridiplantae</taxon>
        <taxon>Streptophyta</taxon>
        <taxon>Embryophyta</taxon>
        <taxon>Tracheophyta</taxon>
        <taxon>Spermatophyta</taxon>
        <taxon>Magnoliopsida</taxon>
        <taxon>eudicotyledons</taxon>
        <taxon>Gunneridae</taxon>
        <taxon>Pentapetalae</taxon>
        <taxon>rosids</taxon>
        <taxon>fabids</taxon>
        <taxon>Rosales</taxon>
        <taxon>Cannabaceae</taxon>
        <taxon>Parasponia</taxon>
    </lineage>
</organism>
<keyword evidence="2" id="KW-1185">Reference proteome</keyword>